<evidence type="ECO:0000313" key="2">
    <source>
        <dbReference type="Proteomes" id="UP000053647"/>
    </source>
</evidence>
<dbReference type="OrthoDB" id="3165318at2759"/>
<reference evidence="1 2" key="1">
    <citation type="submission" date="2014-06" db="EMBL/GenBank/DDBJ databases">
        <authorList>
            <consortium name="DOE Joint Genome Institute"/>
            <person name="Kuo A."/>
            <person name="Kohler A."/>
            <person name="Nagy L.G."/>
            <person name="Floudas D."/>
            <person name="Copeland A."/>
            <person name="Barry K.W."/>
            <person name="Cichocki N."/>
            <person name="Veneault-Fourrey C."/>
            <person name="LaButti K."/>
            <person name="Lindquist E.A."/>
            <person name="Lipzen A."/>
            <person name="Lundell T."/>
            <person name="Morin E."/>
            <person name="Murat C."/>
            <person name="Sun H."/>
            <person name="Tunlid A."/>
            <person name="Henrissat B."/>
            <person name="Grigoriev I.V."/>
            <person name="Hibbett D.S."/>
            <person name="Martin F."/>
            <person name="Nordberg H.P."/>
            <person name="Cantor M.N."/>
            <person name="Hua S.X."/>
        </authorList>
    </citation>
    <scope>NUCLEOTIDE SEQUENCE [LARGE SCALE GENOMIC DNA]</scope>
    <source>
        <strain evidence="1 2">ATCC 200175</strain>
    </source>
</reference>
<name>A0A0C9TI19_PAXIN</name>
<gene>
    <name evidence="1" type="ORF">PAXINDRAFT_180691</name>
</gene>
<protein>
    <submittedName>
        <fullName evidence="1">Uncharacterized protein</fullName>
    </submittedName>
</protein>
<dbReference type="HOGENOM" id="CLU_103053_1_0_1"/>
<dbReference type="Proteomes" id="UP000053647">
    <property type="component" value="Unassembled WGS sequence"/>
</dbReference>
<evidence type="ECO:0000313" key="1">
    <source>
        <dbReference type="EMBL" id="KIJ15340.1"/>
    </source>
</evidence>
<dbReference type="EMBL" id="KN819337">
    <property type="protein sequence ID" value="KIJ15340.1"/>
    <property type="molecule type" value="Genomic_DNA"/>
</dbReference>
<keyword evidence="2" id="KW-1185">Reference proteome</keyword>
<reference evidence="2" key="2">
    <citation type="submission" date="2015-01" db="EMBL/GenBank/DDBJ databases">
        <title>Evolutionary Origins and Diversification of the Mycorrhizal Mutualists.</title>
        <authorList>
            <consortium name="DOE Joint Genome Institute"/>
            <consortium name="Mycorrhizal Genomics Consortium"/>
            <person name="Kohler A."/>
            <person name="Kuo A."/>
            <person name="Nagy L.G."/>
            <person name="Floudas D."/>
            <person name="Copeland A."/>
            <person name="Barry K.W."/>
            <person name="Cichocki N."/>
            <person name="Veneault-Fourrey C."/>
            <person name="LaButti K."/>
            <person name="Lindquist E.A."/>
            <person name="Lipzen A."/>
            <person name="Lundell T."/>
            <person name="Morin E."/>
            <person name="Murat C."/>
            <person name="Riley R."/>
            <person name="Ohm R."/>
            <person name="Sun H."/>
            <person name="Tunlid A."/>
            <person name="Henrissat B."/>
            <person name="Grigoriev I.V."/>
            <person name="Hibbett D.S."/>
            <person name="Martin F."/>
        </authorList>
    </citation>
    <scope>NUCLEOTIDE SEQUENCE [LARGE SCALE GENOMIC DNA]</scope>
    <source>
        <strain evidence="2">ATCC 200175</strain>
    </source>
</reference>
<organism evidence="1 2">
    <name type="scientific">Paxillus involutus ATCC 200175</name>
    <dbReference type="NCBI Taxonomy" id="664439"/>
    <lineage>
        <taxon>Eukaryota</taxon>
        <taxon>Fungi</taxon>
        <taxon>Dikarya</taxon>
        <taxon>Basidiomycota</taxon>
        <taxon>Agaricomycotina</taxon>
        <taxon>Agaricomycetes</taxon>
        <taxon>Agaricomycetidae</taxon>
        <taxon>Boletales</taxon>
        <taxon>Paxilineae</taxon>
        <taxon>Paxillaceae</taxon>
        <taxon>Paxillus</taxon>
    </lineage>
</organism>
<dbReference type="AlphaFoldDB" id="A0A0C9TI19"/>
<proteinExistence type="predicted"/>
<sequence length="191" mass="21656">MLTFDKNIKGFYRDIFPLYCPYTMHTTFQSQFAVVKPQAEGCTVGEQTILTKDKSGVYHFSDVVEGEAGYLEALNSCPELEDMAVGFTVPTFGPDPPLQSTSRKLSACSTWSFISEGNIGPQTQFKPVLRAYIIERYQQTEIIETEVSAPFSWEQDLARLSQKITWVLAREEPATYKLTQESVERQTKVEL</sequence>
<accession>A0A0C9TI19</accession>